<evidence type="ECO:0000313" key="2">
    <source>
        <dbReference type="Proteomes" id="UP000016584"/>
    </source>
</evidence>
<evidence type="ECO:0000313" key="1">
    <source>
        <dbReference type="EMBL" id="ERJ60125.1"/>
    </source>
</evidence>
<sequence>MYLDKLIMKKILSLLLMLFMGIVSIYAQEDQSFKGSFEDCKAQAKKENKLILIDMYFVGCMPCAEMDKRVLPDPSVQQEIQQNYILYKTDVMKELDGKKLARKYGASGFPTYVILNKDGKAILTESGFFGVNRFVPLLQKAVQMEAVKNYLAFDTNLDSEYPAAYSERFIKTGVNHPFSELEEYLDQQKDLFSEQAFLANSVTNFPKYNLWAYNNLSKLIQLYGGNLLMNKINNVAKAKSKQYGAAQQLDSLEALVSYIRPVYNDKLWPVFLPHFVADYYNSSKDAKAYLALIDKYTLYPKWEERSNALGQVIIDQKSNKPLLKALLAEYEAQSKKEPLDFTDQYKLTLLYTYLGDFKSADKTVEQFLTADFTNPYYKINKEEALAMQAAIKRKDANGFEAKDLKRTLGFSMD</sequence>
<dbReference type="EMBL" id="ATDL01000010">
    <property type="protein sequence ID" value="ERJ60125.1"/>
    <property type="molecule type" value="Genomic_DNA"/>
</dbReference>
<dbReference type="Proteomes" id="UP000016584">
    <property type="component" value="Unassembled WGS sequence"/>
</dbReference>
<dbReference type="Pfam" id="PF13899">
    <property type="entry name" value="Thioredoxin_7"/>
    <property type="match status" value="1"/>
</dbReference>
<dbReference type="SUPFAM" id="SSF52833">
    <property type="entry name" value="Thioredoxin-like"/>
    <property type="match status" value="1"/>
</dbReference>
<dbReference type="STRING" id="1346330.M472_15275"/>
<dbReference type="PATRIC" id="fig|1346330.5.peg.1444"/>
<accession>U2HXY8</accession>
<dbReference type="Gene3D" id="3.40.30.10">
    <property type="entry name" value="Glutaredoxin"/>
    <property type="match status" value="1"/>
</dbReference>
<comment type="caution">
    <text evidence="1">The sequence shown here is derived from an EMBL/GenBank/DDBJ whole genome shotgun (WGS) entry which is preliminary data.</text>
</comment>
<dbReference type="AlphaFoldDB" id="U2HXY8"/>
<proteinExistence type="predicted"/>
<organism evidence="1 2">
    <name type="scientific">Sphingobacterium paucimobilis HER1398</name>
    <dbReference type="NCBI Taxonomy" id="1346330"/>
    <lineage>
        <taxon>Bacteria</taxon>
        <taxon>Pseudomonadati</taxon>
        <taxon>Bacteroidota</taxon>
        <taxon>Sphingobacteriia</taxon>
        <taxon>Sphingobacteriales</taxon>
        <taxon>Sphingobacteriaceae</taxon>
        <taxon>Sphingobacterium</taxon>
    </lineage>
</organism>
<evidence type="ECO:0008006" key="3">
    <source>
        <dbReference type="Google" id="ProtNLM"/>
    </source>
</evidence>
<gene>
    <name evidence="1" type="ORF">M472_15275</name>
</gene>
<protein>
    <recommendedName>
        <fullName evidence="3">Thioredoxin domain-containing protein</fullName>
    </recommendedName>
</protein>
<dbReference type="eggNOG" id="COG4232">
    <property type="taxonomic scope" value="Bacteria"/>
</dbReference>
<dbReference type="InterPro" id="IPR036249">
    <property type="entry name" value="Thioredoxin-like_sf"/>
</dbReference>
<reference evidence="1 2" key="1">
    <citation type="journal article" date="2013" name="Genome Announc.">
        <title>The Draft Genome Sequence of Sphingomonas paucimobilis Strain HER1398 (Proteobacteria), Host to the Giant PAU Phage, Indicates That It Is a Member of the Genus Sphingobacterium (Bacteroidetes).</title>
        <authorList>
            <person name="White R.A.III."/>
            <person name="Suttle C.A."/>
        </authorList>
    </citation>
    <scope>NUCLEOTIDE SEQUENCE [LARGE SCALE GENOMIC DNA]</scope>
    <source>
        <strain evidence="1 2">HER1398</strain>
    </source>
</reference>
<keyword evidence="2" id="KW-1185">Reference proteome</keyword>
<name>U2HXY8_9SPHI</name>